<feature type="region of interest" description="Disordered" evidence="5">
    <location>
        <begin position="443"/>
        <end position="515"/>
    </location>
</feature>
<evidence type="ECO:0000256" key="4">
    <source>
        <dbReference type="RuleBase" id="RU004003"/>
    </source>
</evidence>
<keyword evidence="2" id="KW-0732">Signal</keyword>
<evidence type="ECO:0000256" key="2">
    <source>
        <dbReference type="ARBA" id="ARBA00022729"/>
    </source>
</evidence>
<dbReference type="InterPro" id="IPR004846">
    <property type="entry name" value="T2SS/T3SS_dom"/>
</dbReference>
<evidence type="ECO:0000259" key="6">
    <source>
        <dbReference type="PROSITE" id="PS51724"/>
    </source>
</evidence>
<keyword evidence="8" id="KW-1185">Reference proteome</keyword>
<dbReference type="GO" id="GO:0015627">
    <property type="term" value="C:type II protein secretion system complex"/>
    <property type="evidence" value="ECO:0007669"/>
    <property type="project" value="TreeGrafter"/>
</dbReference>
<comment type="caution">
    <text evidence="7">The sequence shown here is derived from an EMBL/GenBank/DDBJ whole genome shotgun (WGS) entry which is preliminary data.</text>
</comment>
<reference evidence="7 8" key="1">
    <citation type="submission" date="2020-02" db="EMBL/GenBank/DDBJ databases">
        <title>Balneolaceae bacterium YR4-1, complete genome.</title>
        <authorList>
            <person name="Li Y."/>
            <person name="Wu S."/>
        </authorList>
    </citation>
    <scope>NUCLEOTIDE SEQUENCE [LARGE SCALE GENOMIC DNA]</scope>
    <source>
        <strain evidence="7 8">YR4-1</strain>
    </source>
</reference>
<evidence type="ECO:0000256" key="3">
    <source>
        <dbReference type="ARBA" id="ARBA00023136"/>
    </source>
</evidence>
<feature type="compositionally biased region" description="Acidic residues" evidence="5">
    <location>
        <begin position="457"/>
        <end position="473"/>
    </location>
</feature>
<dbReference type="Proteomes" id="UP000473278">
    <property type="component" value="Unassembled WGS sequence"/>
</dbReference>
<feature type="region of interest" description="Disordered" evidence="5">
    <location>
        <begin position="532"/>
        <end position="582"/>
    </location>
</feature>
<organism evidence="7 8">
    <name type="scientific">Halalkalibaculum roseum</name>
    <dbReference type="NCBI Taxonomy" id="2709311"/>
    <lineage>
        <taxon>Bacteria</taxon>
        <taxon>Pseudomonadati</taxon>
        <taxon>Balneolota</taxon>
        <taxon>Balneolia</taxon>
        <taxon>Balneolales</taxon>
        <taxon>Balneolaceae</taxon>
        <taxon>Halalkalibaculum</taxon>
    </lineage>
</organism>
<dbReference type="GO" id="GO:0016020">
    <property type="term" value="C:membrane"/>
    <property type="evidence" value="ECO:0007669"/>
    <property type="project" value="UniProtKB-SubCell"/>
</dbReference>
<evidence type="ECO:0000313" key="8">
    <source>
        <dbReference type="Proteomes" id="UP000473278"/>
    </source>
</evidence>
<dbReference type="Gene3D" id="3.30.70.1070">
    <property type="entry name" value="Sporulation related repeat"/>
    <property type="match status" value="1"/>
</dbReference>
<dbReference type="EMBL" id="JAALLT010000002">
    <property type="protein sequence ID" value="NGP76374.1"/>
    <property type="molecule type" value="Genomic_DNA"/>
</dbReference>
<feature type="compositionally biased region" description="Polar residues" evidence="5">
    <location>
        <begin position="504"/>
        <end position="513"/>
    </location>
</feature>
<name>A0A6M1SYX2_9BACT</name>
<dbReference type="AlphaFoldDB" id="A0A6M1SYX2"/>
<dbReference type="PROSITE" id="PS51724">
    <property type="entry name" value="SPOR"/>
    <property type="match status" value="1"/>
</dbReference>
<feature type="region of interest" description="Disordered" evidence="5">
    <location>
        <begin position="182"/>
        <end position="209"/>
    </location>
</feature>
<dbReference type="GO" id="GO:0009306">
    <property type="term" value="P:protein secretion"/>
    <property type="evidence" value="ECO:0007669"/>
    <property type="project" value="InterPro"/>
</dbReference>
<feature type="compositionally biased region" description="Acidic residues" evidence="5">
    <location>
        <begin position="532"/>
        <end position="545"/>
    </location>
</feature>
<dbReference type="PANTHER" id="PTHR30332">
    <property type="entry name" value="PROBABLE GENERAL SECRETION PATHWAY PROTEIN D"/>
    <property type="match status" value="1"/>
</dbReference>
<dbReference type="InterPro" id="IPR050810">
    <property type="entry name" value="Bact_Secretion_Sys_Channel"/>
</dbReference>
<dbReference type="RefSeq" id="WP_165140666.1">
    <property type="nucleotide sequence ID" value="NZ_JAALLT010000002.1"/>
</dbReference>
<feature type="region of interest" description="Disordered" evidence="5">
    <location>
        <begin position="120"/>
        <end position="143"/>
    </location>
</feature>
<dbReference type="Pfam" id="PF00263">
    <property type="entry name" value="Secretin"/>
    <property type="match status" value="1"/>
</dbReference>
<feature type="compositionally biased region" description="Gly residues" evidence="5">
    <location>
        <begin position="190"/>
        <end position="203"/>
    </location>
</feature>
<gene>
    <name evidence="7" type="ORF">G3570_07010</name>
</gene>
<dbReference type="SUPFAM" id="SSF110997">
    <property type="entry name" value="Sporulation related repeat"/>
    <property type="match status" value="1"/>
</dbReference>
<feature type="compositionally biased region" description="Low complexity" evidence="5">
    <location>
        <begin position="120"/>
        <end position="129"/>
    </location>
</feature>
<dbReference type="InterPro" id="IPR036680">
    <property type="entry name" value="SPOR-like_sf"/>
</dbReference>
<keyword evidence="3" id="KW-0472">Membrane</keyword>
<comment type="subcellular location">
    <subcellularLocation>
        <location evidence="1">Membrane</location>
    </subcellularLocation>
</comment>
<dbReference type="PANTHER" id="PTHR30332:SF24">
    <property type="entry name" value="SECRETIN GSPD-RELATED"/>
    <property type="match status" value="1"/>
</dbReference>
<sequence>MTNKNIIIYTFSLLALLLLLPAQGVSQDKIPVREYTNPEEVVTFDRTTPFERALDIINEFSQEARGKVIIDRTGQSGSIGISVPAMHWEDALDLILRVNGLVLLEREKFFEIVQAQTAGATTQQSSGAQQGSGGDEEGPAATTRSREVRINAIFFEGNKRALQEIGVDWSTLTENVPENISQFANPQQGGASGGGGGGAGGQNEGQLPSTTFENQFVSVNSKGASSVSQNVFNSIVNFGEIGGSGIRVQALFSAFEADNLGEILASPTVKVLDGQEGRIQVGQDFSIKQRDFAGNVTDQFFSVGTILQVTPQIIEQQDTTFIHLTIEAERSSAQPDPVSTVINKQQATTQSVLMDGEATVIAGLYRTESSEVRRGIPVLKDLPPWFFGLRYLFGYNSTDYQMRELVILIQASIEPSIPERFAKTEYKDKFEILGQERERIREELRKSTMNTDKLIEREEEPAPPETMQEEEEGSGMNDTQPMMEEEPEQQEEPEAEEPEEPQETSNNQMNMNTDPEVKTEPVTLNFDLNDEEEATDQNQDQDADSEGGAAEMTSDTSGSSVSGAANSSDESTQNTTNKNQKKYTNGDTYYVIAGSFKNEQNAVDFKDRLATNNYPAVLFNKPDSDFFFVAYDRFSNLNHAKAALADIVQNENDGAWIYKMQ</sequence>
<feature type="compositionally biased region" description="Acidic residues" evidence="5">
    <location>
        <begin position="483"/>
        <end position="502"/>
    </location>
</feature>
<proteinExistence type="inferred from homology"/>
<feature type="domain" description="SPOR" evidence="6">
    <location>
        <begin position="583"/>
        <end position="660"/>
    </location>
</feature>
<evidence type="ECO:0000313" key="7">
    <source>
        <dbReference type="EMBL" id="NGP76374.1"/>
    </source>
</evidence>
<evidence type="ECO:0000256" key="5">
    <source>
        <dbReference type="SAM" id="MobiDB-lite"/>
    </source>
</evidence>
<comment type="similarity">
    <text evidence="4">Belongs to the bacterial secretin family.</text>
</comment>
<dbReference type="GO" id="GO:0042834">
    <property type="term" value="F:peptidoglycan binding"/>
    <property type="evidence" value="ECO:0007669"/>
    <property type="project" value="InterPro"/>
</dbReference>
<dbReference type="Pfam" id="PF05036">
    <property type="entry name" value="SPOR"/>
    <property type="match status" value="1"/>
</dbReference>
<evidence type="ECO:0000256" key="1">
    <source>
        <dbReference type="ARBA" id="ARBA00004370"/>
    </source>
</evidence>
<dbReference type="InterPro" id="IPR007730">
    <property type="entry name" value="SPOR-like_dom"/>
</dbReference>
<feature type="compositionally biased region" description="Low complexity" evidence="5">
    <location>
        <begin position="557"/>
        <end position="582"/>
    </location>
</feature>
<protein>
    <recommendedName>
        <fullName evidence="6">SPOR domain-containing protein</fullName>
    </recommendedName>
</protein>
<accession>A0A6M1SYX2</accession>